<keyword evidence="4" id="KW-0970">Cilium biogenesis/degradation</keyword>
<dbReference type="Pfam" id="PF14995">
    <property type="entry name" value="TMEM107"/>
    <property type="match status" value="1"/>
</dbReference>
<dbReference type="Proteomes" id="UP001165289">
    <property type="component" value="Unassembled WGS sequence"/>
</dbReference>
<accession>A0AAV7JWH0</accession>
<keyword evidence="9" id="KW-1185">Reference proteome</keyword>
<comment type="caution">
    <text evidence="8">The sequence shown here is derived from an EMBL/GenBank/DDBJ whole genome shotgun (WGS) entry which is preliminary data.</text>
</comment>
<protein>
    <recommendedName>
        <fullName evidence="2">Transmembrane protein 107</fullName>
    </recommendedName>
</protein>
<evidence type="ECO:0000256" key="5">
    <source>
        <dbReference type="ARBA" id="ARBA00022989"/>
    </source>
</evidence>
<dbReference type="GO" id="GO:0036038">
    <property type="term" value="C:MKS complex"/>
    <property type="evidence" value="ECO:0007669"/>
    <property type="project" value="TreeGrafter"/>
</dbReference>
<feature type="transmembrane region" description="Helical" evidence="7">
    <location>
        <begin position="47"/>
        <end position="67"/>
    </location>
</feature>
<evidence type="ECO:0000256" key="4">
    <source>
        <dbReference type="ARBA" id="ARBA00022794"/>
    </source>
</evidence>
<feature type="transmembrane region" description="Helical" evidence="7">
    <location>
        <begin position="107"/>
        <end position="128"/>
    </location>
</feature>
<proteinExistence type="predicted"/>
<dbReference type="GO" id="GO:0016020">
    <property type="term" value="C:membrane"/>
    <property type="evidence" value="ECO:0007669"/>
    <property type="project" value="UniProtKB-SubCell"/>
</dbReference>
<evidence type="ECO:0000313" key="8">
    <source>
        <dbReference type="EMBL" id="KAI6652854.1"/>
    </source>
</evidence>
<dbReference type="EMBL" id="JAKMXF010000297">
    <property type="protein sequence ID" value="KAI6652854.1"/>
    <property type="molecule type" value="Genomic_DNA"/>
</dbReference>
<dbReference type="GO" id="GO:1904491">
    <property type="term" value="P:protein localization to ciliary transition zone"/>
    <property type="evidence" value="ECO:0007669"/>
    <property type="project" value="TreeGrafter"/>
</dbReference>
<dbReference type="AlphaFoldDB" id="A0AAV7JWH0"/>
<dbReference type="PANTHER" id="PTHR34341">
    <property type="entry name" value="TRANSMEMBRANE PROTEIN 107"/>
    <property type="match status" value="1"/>
</dbReference>
<keyword evidence="6 7" id="KW-0472">Membrane</keyword>
<evidence type="ECO:0000256" key="2">
    <source>
        <dbReference type="ARBA" id="ARBA00015652"/>
    </source>
</evidence>
<gene>
    <name evidence="8" type="ORF">LOD99_4240</name>
</gene>
<sequence>MIIPTRFLSLTVHLITTLSLFWSREPNLLSCIPEDVTADSEVYRVKDVQLVAGLCLMLALLLIEYAGFFSGLSLFNSSVSLISSFLHITACILLLFFQAQAWNCDTFWYVLAFCSIIPSLVEIVSDAIEIKIIADMYSKH</sequence>
<comment type="subcellular location">
    <subcellularLocation>
        <location evidence="1">Membrane</location>
        <topology evidence="1">Multi-pass membrane protein</topology>
    </subcellularLocation>
</comment>
<evidence type="ECO:0000256" key="1">
    <source>
        <dbReference type="ARBA" id="ARBA00004141"/>
    </source>
</evidence>
<organism evidence="8 9">
    <name type="scientific">Oopsacas minuta</name>
    <dbReference type="NCBI Taxonomy" id="111878"/>
    <lineage>
        <taxon>Eukaryota</taxon>
        <taxon>Metazoa</taxon>
        <taxon>Porifera</taxon>
        <taxon>Hexactinellida</taxon>
        <taxon>Hexasterophora</taxon>
        <taxon>Lyssacinosida</taxon>
        <taxon>Leucopsacidae</taxon>
        <taxon>Oopsacas</taxon>
    </lineage>
</organism>
<keyword evidence="5 7" id="KW-1133">Transmembrane helix</keyword>
<feature type="transmembrane region" description="Helical" evidence="7">
    <location>
        <begin position="79"/>
        <end position="101"/>
    </location>
</feature>
<name>A0AAV7JWH0_9METZ</name>
<keyword evidence="3 7" id="KW-0812">Transmembrane</keyword>
<dbReference type="InterPro" id="IPR029248">
    <property type="entry name" value="TMEM107"/>
</dbReference>
<evidence type="ECO:0000256" key="7">
    <source>
        <dbReference type="SAM" id="Phobius"/>
    </source>
</evidence>
<evidence type="ECO:0000313" key="9">
    <source>
        <dbReference type="Proteomes" id="UP001165289"/>
    </source>
</evidence>
<reference evidence="8 9" key="1">
    <citation type="journal article" date="2023" name="BMC Biol.">
        <title>The compact genome of the sponge Oopsacas minuta (Hexactinellida) is lacking key metazoan core genes.</title>
        <authorList>
            <person name="Santini S."/>
            <person name="Schenkelaars Q."/>
            <person name="Jourda C."/>
            <person name="Duchesne M."/>
            <person name="Belahbib H."/>
            <person name="Rocher C."/>
            <person name="Selva M."/>
            <person name="Riesgo A."/>
            <person name="Vervoort M."/>
            <person name="Leys S.P."/>
            <person name="Kodjabachian L."/>
            <person name="Le Bivic A."/>
            <person name="Borchiellini C."/>
            <person name="Claverie J.M."/>
            <person name="Renard E."/>
        </authorList>
    </citation>
    <scope>NUCLEOTIDE SEQUENCE [LARGE SCALE GENOMIC DNA]</scope>
    <source>
        <strain evidence="8">SPO-2</strain>
    </source>
</reference>
<evidence type="ECO:0000256" key="6">
    <source>
        <dbReference type="ARBA" id="ARBA00023136"/>
    </source>
</evidence>
<dbReference type="PANTHER" id="PTHR34341:SF1">
    <property type="entry name" value="TRANSMEMBRANE PROTEIN 107"/>
    <property type="match status" value="1"/>
</dbReference>
<dbReference type="GO" id="GO:1905515">
    <property type="term" value="P:non-motile cilium assembly"/>
    <property type="evidence" value="ECO:0007669"/>
    <property type="project" value="TreeGrafter"/>
</dbReference>
<evidence type="ECO:0000256" key="3">
    <source>
        <dbReference type="ARBA" id="ARBA00022692"/>
    </source>
</evidence>